<evidence type="ECO:0000313" key="9">
    <source>
        <dbReference type="EMBL" id="NQV64134.1"/>
    </source>
</evidence>
<dbReference type="InterPro" id="IPR039420">
    <property type="entry name" value="WalR-like"/>
</dbReference>
<dbReference type="Gene3D" id="3.40.50.2300">
    <property type="match status" value="1"/>
</dbReference>
<proteinExistence type="predicted"/>
<dbReference type="NCBIfam" id="NF007018">
    <property type="entry name" value="PRK09483.1"/>
    <property type="match status" value="1"/>
</dbReference>
<dbReference type="Pfam" id="PF00196">
    <property type="entry name" value="GerE"/>
    <property type="match status" value="1"/>
</dbReference>
<accession>A0A972VVM8</accession>
<dbReference type="PANTHER" id="PTHR43214">
    <property type="entry name" value="TWO-COMPONENT RESPONSE REGULATOR"/>
    <property type="match status" value="1"/>
</dbReference>
<evidence type="ECO:0000259" key="7">
    <source>
        <dbReference type="PROSITE" id="PS50043"/>
    </source>
</evidence>
<dbReference type="InterPro" id="IPR011006">
    <property type="entry name" value="CheY-like_superfamily"/>
</dbReference>
<dbReference type="SMART" id="SM00448">
    <property type="entry name" value="REC"/>
    <property type="match status" value="1"/>
</dbReference>
<keyword evidence="1 6" id="KW-0597">Phosphoprotein</keyword>
<dbReference type="InterPro" id="IPR000792">
    <property type="entry name" value="Tscrpt_reg_LuxR_C"/>
</dbReference>
<evidence type="ECO:0000313" key="10">
    <source>
        <dbReference type="Proteomes" id="UP000754644"/>
    </source>
</evidence>
<dbReference type="CDD" id="cd17535">
    <property type="entry name" value="REC_NarL-like"/>
    <property type="match status" value="1"/>
</dbReference>
<dbReference type="Pfam" id="PF00072">
    <property type="entry name" value="Response_reg"/>
    <property type="match status" value="1"/>
</dbReference>
<feature type="modified residue" description="4-aspartylphosphate" evidence="6">
    <location>
        <position position="54"/>
    </location>
</feature>
<dbReference type="PROSITE" id="PS00622">
    <property type="entry name" value="HTH_LUXR_1"/>
    <property type="match status" value="1"/>
</dbReference>
<reference evidence="9" key="1">
    <citation type="submission" date="2020-05" db="EMBL/GenBank/DDBJ databases">
        <title>Sulfur intermediates as new biogeochemical hubs in an aquatic model microbial ecosystem.</title>
        <authorList>
            <person name="Vigneron A."/>
        </authorList>
    </citation>
    <scope>NUCLEOTIDE SEQUENCE</scope>
    <source>
        <strain evidence="9">Bin.250</strain>
    </source>
</reference>
<dbReference type="InterPro" id="IPR016032">
    <property type="entry name" value="Sig_transdc_resp-reg_C-effctor"/>
</dbReference>
<gene>
    <name evidence="9" type="primary">uvrY</name>
    <name evidence="9" type="ORF">HQ497_02110</name>
</gene>
<feature type="domain" description="Response regulatory" evidence="8">
    <location>
        <begin position="3"/>
        <end position="119"/>
    </location>
</feature>
<dbReference type="SUPFAM" id="SSF52172">
    <property type="entry name" value="CheY-like"/>
    <property type="match status" value="1"/>
</dbReference>
<keyword evidence="5" id="KW-0804">Transcription</keyword>
<dbReference type="PROSITE" id="PS50043">
    <property type="entry name" value="HTH_LUXR_2"/>
    <property type="match status" value="1"/>
</dbReference>
<feature type="domain" description="HTH luxR-type" evidence="7">
    <location>
        <begin position="142"/>
        <end position="207"/>
    </location>
</feature>
<evidence type="ECO:0000256" key="3">
    <source>
        <dbReference type="ARBA" id="ARBA00023015"/>
    </source>
</evidence>
<dbReference type="GO" id="GO:0003677">
    <property type="term" value="F:DNA binding"/>
    <property type="evidence" value="ECO:0007669"/>
    <property type="project" value="UniProtKB-KW"/>
</dbReference>
<evidence type="ECO:0000256" key="2">
    <source>
        <dbReference type="ARBA" id="ARBA00023012"/>
    </source>
</evidence>
<evidence type="ECO:0000259" key="8">
    <source>
        <dbReference type="PROSITE" id="PS50110"/>
    </source>
</evidence>
<name>A0A972VVM8_9GAMM</name>
<evidence type="ECO:0000256" key="6">
    <source>
        <dbReference type="PROSITE-ProRule" id="PRU00169"/>
    </source>
</evidence>
<dbReference type="Proteomes" id="UP000754644">
    <property type="component" value="Unassembled WGS sequence"/>
</dbReference>
<dbReference type="SMART" id="SM00421">
    <property type="entry name" value="HTH_LUXR"/>
    <property type="match status" value="1"/>
</dbReference>
<dbReference type="PROSITE" id="PS50110">
    <property type="entry name" value="RESPONSE_REGULATORY"/>
    <property type="match status" value="1"/>
</dbReference>
<protein>
    <submittedName>
        <fullName evidence="9">UvrY/SirA/GacA family response regulator transcription factor</fullName>
    </submittedName>
</protein>
<evidence type="ECO:0000256" key="5">
    <source>
        <dbReference type="ARBA" id="ARBA00023163"/>
    </source>
</evidence>
<keyword evidence="2" id="KW-0902">Two-component regulatory system</keyword>
<dbReference type="PRINTS" id="PR00038">
    <property type="entry name" value="HTHLUXR"/>
</dbReference>
<keyword evidence="3" id="KW-0805">Transcription regulation</keyword>
<dbReference type="GO" id="GO:0000160">
    <property type="term" value="P:phosphorelay signal transduction system"/>
    <property type="evidence" value="ECO:0007669"/>
    <property type="project" value="UniProtKB-KW"/>
</dbReference>
<evidence type="ECO:0000256" key="1">
    <source>
        <dbReference type="ARBA" id="ARBA00022553"/>
    </source>
</evidence>
<comment type="caution">
    <text evidence="9">The sequence shown here is derived from an EMBL/GenBank/DDBJ whole genome shotgun (WGS) entry which is preliminary data.</text>
</comment>
<evidence type="ECO:0000256" key="4">
    <source>
        <dbReference type="ARBA" id="ARBA00023125"/>
    </source>
</evidence>
<dbReference type="AlphaFoldDB" id="A0A972VVM8"/>
<sequence>MIRVLVVDDHQLVRVGTSRLLADVEGLKVVGQAGSGEEAIEQVRHLKPDVVLMDVQMPGIGGLEATRRCLRVDPSIKVVAVTVCESEPYPSKLLNVGAHGYVTKRADIEEMVRAIKKVVTGQRYVSAEIAQAMALKPFSENEASPFEALSNREMQITLMIVDGTKVPCISRNLSLSPKTVNSYRYRIFEKLDLMNDVGLTKLAIKHGIIDAGAVG</sequence>
<dbReference type="PANTHER" id="PTHR43214:SF3">
    <property type="entry name" value="RESPONSE REGULATOR UVRY"/>
    <property type="match status" value="1"/>
</dbReference>
<dbReference type="InterPro" id="IPR001789">
    <property type="entry name" value="Sig_transdc_resp-reg_receiver"/>
</dbReference>
<dbReference type="InterPro" id="IPR058245">
    <property type="entry name" value="NreC/VraR/RcsB-like_REC"/>
</dbReference>
<dbReference type="GO" id="GO:0006355">
    <property type="term" value="P:regulation of DNA-templated transcription"/>
    <property type="evidence" value="ECO:0007669"/>
    <property type="project" value="InterPro"/>
</dbReference>
<organism evidence="9 10">
    <name type="scientific">SAR86 cluster bacterium</name>
    <dbReference type="NCBI Taxonomy" id="2030880"/>
    <lineage>
        <taxon>Bacteria</taxon>
        <taxon>Pseudomonadati</taxon>
        <taxon>Pseudomonadota</taxon>
        <taxon>Gammaproteobacteria</taxon>
        <taxon>SAR86 cluster</taxon>
    </lineage>
</organism>
<dbReference type="CDD" id="cd06170">
    <property type="entry name" value="LuxR_C_like"/>
    <property type="match status" value="1"/>
</dbReference>
<dbReference type="SUPFAM" id="SSF46894">
    <property type="entry name" value="C-terminal effector domain of the bipartite response regulators"/>
    <property type="match status" value="1"/>
</dbReference>
<dbReference type="EMBL" id="JABMOJ010000072">
    <property type="protein sequence ID" value="NQV64134.1"/>
    <property type="molecule type" value="Genomic_DNA"/>
</dbReference>
<keyword evidence="4" id="KW-0238">DNA-binding</keyword>